<dbReference type="InterPro" id="IPR032710">
    <property type="entry name" value="NTF2-like_dom_sf"/>
</dbReference>
<feature type="domain" description="SnoaL-like" evidence="1">
    <location>
        <begin position="27"/>
        <end position="156"/>
    </location>
</feature>
<dbReference type="SUPFAM" id="SSF54427">
    <property type="entry name" value="NTF2-like"/>
    <property type="match status" value="1"/>
</dbReference>
<protein>
    <recommendedName>
        <fullName evidence="1">SnoaL-like domain-containing protein</fullName>
    </recommendedName>
</protein>
<evidence type="ECO:0000313" key="2">
    <source>
        <dbReference type="EMBL" id="CUA76893.1"/>
    </source>
</evidence>
<dbReference type="EMBL" id="CYGV01001733">
    <property type="protein sequence ID" value="CUA76893.1"/>
    <property type="molecule type" value="Genomic_DNA"/>
</dbReference>
<keyword evidence="3" id="KW-1185">Reference proteome</keyword>
<reference evidence="2 3" key="1">
    <citation type="submission" date="2015-07" db="EMBL/GenBank/DDBJ databases">
        <authorList>
            <person name="Noorani M."/>
        </authorList>
    </citation>
    <scope>NUCLEOTIDE SEQUENCE [LARGE SCALE GENOMIC DNA]</scope>
    <source>
        <strain evidence="2">BBA 69670</strain>
    </source>
</reference>
<proteinExistence type="predicted"/>
<dbReference type="Gene3D" id="3.10.450.50">
    <property type="match status" value="1"/>
</dbReference>
<evidence type="ECO:0000259" key="1">
    <source>
        <dbReference type="Pfam" id="PF13577"/>
    </source>
</evidence>
<sequence>MVSSDAITRLETELARLKQSFNAVVEEQQLTNLIHDYAFYHDKCFGSKAGPEDDSAWENLFDVSGTCDLHPIGLHQGREGKMAWAQQTLGGRGRGCQIRLFNTRICLDESNPESATARSYAVVEVVPNDISKTISITGDYHWTFKKIGDLWKVTYVKLSSFPDQA</sequence>
<name>A0A0K6GE52_9AGAM</name>
<dbReference type="Pfam" id="PF13577">
    <property type="entry name" value="SnoaL_4"/>
    <property type="match status" value="1"/>
</dbReference>
<organism evidence="2 3">
    <name type="scientific">Rhizoctonia solani</name>
    <dbReference type="NCBI Taxonomy" id="456999"/>
    <lineage>
        <taxon>Eukaryota</taxon>
        <taxon>Fungi</taxon>
        <taxon>Dikarya</taxon>
        <taxon>Basidiomycota</taxon>
        <taxon>Agaricomycotina</taxon>
        <taxon>Agaricomycetes</taxon>
        <taxon>Cantharellales</taxon>
        <taxon>Ceratobasidiaceae</taxon>
        <taxon>Rhizoctonia</taxon>
    </lineage>
</organism>
<accession>A0A0K6GE52</accession>
<dbReference type="Proteomes" id="UP000044841">
    <property type="component" value="Unassembled WGS sequence"/>
</dbReference>
<gene>
    <name evidence="2" type="ORF">RSOLAG22IIIB_02371</name>
</gene>
<dbReference type="AlphaFoldDB" id="A0A0K6GE52"/>
<dbReference type="InterPro" id="IPR037401">
    <property type="entry name" value="SnoaL-like"/>
</dbReference>
<evidence type="ECO:0000313" key="3">
    <source>
        <dbReference type="Proteomes" id="UP000044841"/>
    </source>
</evidence>